<evidence type="ECO:0000313" key="3">
    <source>
        <dbReference type="Proteomes" id="UP000789390"/>
    </source>
</evidence>
<feature type="region of interest" description="Disordered" evidence="1">
    <location>
        <begin position="59"/>
        <end position="115"/>
    </location>
</feature>
<feature type="compositionally biased region" description="Low complexity" evidence="1">
    <location>
        <begin position="102"/>
        <end position="115"/>
    </location>
</feature>
<organism evidence="2 3">
    <name type="scientific">Daphnia galeata</name>
    <dbReference type="NCBI Taxonomy" id="27404"/>
    <lineage>
        <taxon>Eukaryota</taxon>
        <taxon>Metazoa</taxon>
        <taxon>Ecdysozoa</taxon>
        <taxon>Arthropoda</taxon>
        <taxon>Crustacea</taxon>
        <taxon>Branchiopoda</taxon>
        <taxon>Diplostraca</taxon>
        <taxon>Cladocera</taxon>
        <taxon>Anomopoda</taxon>
        <taxon>Daphniidae</taxon>
        <taxon>Daphnia</taxon>
    </lineage>
</organism>
<name>A0A8J2RX25_9CRUS</name>
<dbReference type="Proteomes" id="UP000789390">
    <property type="component" value="Unassembled WGS sequence"/>
</dbReference>
<dbReference type="AlphaFoldDB" id="A0A8J2RX25"/>
<evidence type="ECO:0000313" key="2">
    <source>
        <dbReference type="EMBL" id="CAH0108842.1"/>
    </source>
</evidence>
<dbReference type="EMBL" id="CAKKLH010000288">
    <property type="protein sequence ID" value="CAH0108842.1"/>
    <property type="molecule type" value="Genomic_DNA"/>
</dbReference>
<accession>A0A8J2RX25</accession>
<feature type="compositionally biased region" description="Polar residues" evidence="1">
    <location>
        <begin position="69"/>
        <end position="88"/>
    </location>
</feature>
<sequence length="221" mass="22777">MGKQACDFLERHPLHLCKSSTQQHSKLYFIMNTFKTVVMICAMLGASCSGQYLSQSSNQGSQPGLGGMMSSSQMPSYVAQSQQSSPALEQQRPAFTADQSRPGASGSSPLLSGATTAPATTQQICSCITINPAAPAAAAAAQQSAPVSSSSADSTAAQQFAAPQQQSFAAPQQQTFSAPQQQTFAAPAQQQTYAAPAAQSYSTAPAVSQQGPAQRPSSAGY</sequence>
<gene>
    <name evidence="2" type="ORF">DGAL_LOCUS12249</name>
</gene>
<dbReference type="OrthoDB" id="6380292at2759"/>
<feature type="region of interest" description="Disordered" evidence="1">
    <location>
        <begin position="150"/>
        <end position="221"/>
    </location>
</feature>
<protein>
    <submittedName>
        <fullName evidence="2">Uncharacterized protein</fullName>
    </submittedName>
</protein>
<keyword evidence="3" id="KW-1185">Reference proteome</keyword>
<feature type="compositionally biased region" description="Polar residues" evidence="1">
    <location>
        <begin position="207"/>
        <end position="221"/>
    </location>
</feature>
<evidence type="ECO:0000256" key="1">
    <source>
        <dbReference type="SAM" id="MobiDB-lite"/>
    </source>
</evidence>
<proteinExistence type="predicted"/>
<reference evidence="2" key="1">
    <citation type="submission" date="2021-11" db="EMBL/GenBank/DDBJ databases">
        <authorList>
            <person name="Schell T."/>
        </authorList>
    </citation>
    <scope>NUCLEOTIDE SEQUENCE</scope>
    <source>
        <strain evidence="2">M5</strain>
    </source>
</reference>
<feature type="compositionally biased region" description="Low complexity" evidence="1">
    <location>
        <begin position="150"/>
        <end position="206"/>
    </location>
</feature>
<comment type="caution">
    <text evidence="2">The sequence shown here is derived from an EMBL/GenBank/DDBJ whole genome shotgun (WGS) entry which is preliminary data.</text>
</comment>